<evidence type="ECO:0000313" key="5">
    <source>
        <dbReference type="EMBL" id="OBS68910.1"/>
    </source>
</evidence>
<dbReference type="Gene3D" id="3.30.260.10">
    <property type="entry name" value="TCP-1-like chaperonin intermediate domain"/>
    <property type="match status" value="1"/>
</dbReference>
<dbReference type="OrthoDB" id="1733909at2759"/>
<dbReference type="InterPro" id="IPR001844">
    <property type="entry name" value="Cpn60/GroEL"/>
</dbReference>
<dbReference type="Pfam" id="PF00118">
    <property type="entry name" value="Cpn60_TCP1"/>
    <property type="match status" value="1"/>
</dbReference>
<dbReference type="SUPFAM" id="SSF48592">
    <property type="entry name" value="GroEL equatorial domain-like"/>
    <property type="match status" value="1"/>
</dbReference>
<feature type="non-terminal residue" evidence="5">
    <location>
        <position position="1"/>
    </location>
</feature>
<dbReference type="Gene3D" id="1.10.560.10">
    <property type="entry name" value="GroEL-like equatorial domain"/>
    <property type="match status" value="1"/>
</dbReference>
<evidence type="ECO:0000256" key="1">
    <source>
        <dbReference type="ARBA" id="ARBA00006607"/>
    </source>
</evidence>
<dbReference type="GO" id="GO:0005524">
    <property type="term" value="F:ATP binding"/>
    <property type="evidence" value="ECO:0007669"/>
    <property type="project" value="UniProtKB-KW"/>
</dbReference>
<dbReference type="InterPro" id="IPR002423">
    <property type="entry name" value="Cpn60/GroEL/TCP-1"/>
</dbReference>
<evidence type="ECO:0008006" key="7">
    <source>
        <dbReference type="Google" id="ProtNLM"/>
    </source>
</evidence>
<keyword evidence="2" id="KW-0547">Nucleotide-binding</keyword>
<dbReference type="InterPro" id="IPR017998">
    <property type="entry name" value="Chaperone_TCP-1"/>
</dbReference>
<keyword evidence="4" id="KW-0143">Chaperone</keyword>
<keyword evidence="3" id="KW-0067">ATP-binding</keyword>
<reference evidence="5 6" key="1">
    <citation type="submission" date="2016-06" db="EMBL/GenBank/DDBJ databases">
        <title>The Draft Genome Sequence and Annotation of the Desert Woodrat Neotoma lepida.</title>
        <authorList>
            <person name="Campbell M."/>
            <person name="Oakeson K.F."/>
            <person name="Yandell M."/>
            <person name="Halpert J.R."/>
            <person name="Dearing D."/>
        </authorList>
    </citation>
    <scope>NUCLEOTIDE SEQUENCE [LARGE SCALE GENOMIC DNA]</scope>
    <source>
        <strain evidence="5">417</strain>
        <tissue evidence="5">Liver</tissue>
    </source>
</reference>
<evidence type="ECO:0000256" key="2">
    <source>
        <dbReference type="ARBA" id="ARBA00022741"/>
    </source>
</evidence>
<evidence type="ECO:0000313" key="6">
    <source>
        <dbReference type="Proteomes" id="UP000092124"/>
    </source>
</evidence>
<organism evidence="5 6">
    <name type="scientific">Neotoma lepida</name>
    <name type="common">Desert woodrat</name>
    <dbReference type="NCBI Taxonomy" id="56216"/>
    <lineage>
        <taxon>Eukaryota</taxon>
        <taxon>Metazoa</taxon>
        <taxon>Chordata</taxon>
        <taxon>Craniata</taxon>
        <taxon>Vertebrata</taxon>
        <taxon>Euteleostomi</taxon>
        <taxon>Mammalia</taxon>
        <taxon>Eutheria</taxon>
        <taxon>Euarchontoglires</taxon>
        <taxon>Glires</taxon>
        <taxon>Rodentia</taxon>
        <taxon>Myomorpha</taxon>
        <taxon>Muroidea</taxon>
        <taxon>Cricetidae</taxon>
        <taxon>Neotominae</taxon>
        <taxon>Neotoma</taxon>
    </lineage>
</organism>
<name>A0A1A6GTC8_NEOLE</name>
<dbReference type="PRINTS" id="PR00304">
    <property type="entry name" value="TCOMPLEXTCP1"/>
</dbReference>
<sequence length="177" mass="19171">IRPVSWALAPHLTQAYAKDVKFGTDARALMLQYSRCCSCFNGFKGKNITKGGITVAKSIELKNKYKNIRAKFVQDVANNTNEEAGVGTATATVLAHSIAKEGFEISKGANAVEIWRGVMLAVGAVIAELKRQSKPVTTPEEISQVAAIFANGDKDIGNIIFDAMKKVRRKSVITVKD</sequence>
<dbReference type="AlphaFoldDB" id="A0A1A6GTC8"/>
<dbReference type="InterPro" id="IPR027410">
    <property type="entry name" value="TCP-1-like_intermed_sf"/>
</dbReference>
<dbReference type="GO" id="GO:0042026">
    <property type="term" value="P:protein refolding"/>
    <property type="evidence" value="ECO:0007669"/>
    <property type="project" value="InterPro"/>
</dbReference>
<dbReference type="Proteomes" id="UP000092124">
    <property type="component" value="Unassembled WGS sequence"/>
</dbReference>
<gene>
    <name evidence="5" type="ORF">A6R68_02554</name>
</gene>
<evidence type="ECO:0000256" key="3">
    <source>
        <dbReference type="ARBA" id="ARBA00022840"/>
    </source>
</evidence>
<proteinExistence type="inferred from homology"/>
<dbReference type="PANTHER" id="PTHR45633">
    <property type="entry name" value="60 KDA HEAT SHOCK PROTEIN, MITOCHONDRIAL"/>
    <property type="match status" value="1"/>
</dbReference>
<keyword evidence="6" id="KW-1185">Reference proteome</keyword>
<dbReference type="GO" id="GO:0140662">
    <property type="term" value="F:ATP-dependent protein folding chaperone"/>
    <property type="evidence" value="ECO:0007669"/>
    <property type="project" value="InterPro"/>
</dbReference>
<dbReference type="STRING" id="56216.A0A1A6GTC8"/>
<dbReference type="EMBL" id="LZPO01075856">
    <property type="protein sequence ID" value="OBS68910.1"/>
    <property type="molecule type" value="Genomic_DNA"/>
</dbReference>
<evidence type="ECO:0000256" key="4">
    <source>
        <dbReference type="ARBA" id="ARBA00023186"/>
    </source>
</evidence>
<dbReference type="InterPro" id="IPR027413">
    <property type="entry name" value="GROEL-like_equatorial_sf"/>
</dbReference>
<comment type="caution">
    <text evidence="5">The sequence shown here is derived from an EMBL/GenBank/DDBJ whole genome shotgun (WGS) entry which is preliminary data.</text>
</comment>
<accession>A0A1A6GTC8</accession>
<protein>
    <recommendedName>
        <fullName evidence="7">60 kDa chaperonin</fullName>
    </recommendedName>
</protein>
<comment type="similarity">
    <text evidence="1">Belongs to the chaperonin (HSP60) family.</text>
</comment>